<evidence type="ECO:0000313" key="3">
    <source>
        <dbReference type="Proteomes" id="UP000683000"/>
    </source>
</evidence>
<accession>A0A8I2YVL6</accession>
<feature type="region of interest" description="Disordered" evidence="1">
    <location>
        <begin position="90"/>
        <end position="143"/>
    </location>
</feature>
<dbReference type="AlphaFoldDB" id="A0A8I2YVL6"/>
<organism evidence="2 3">
    <name type="scientific">Boletus reticuloceps</name>
    <dbReference type="NCBI Taxonomy" id="495285"/>
    <lineage>
        <taxon>Eukaryota</taxon>
        <taxon>Fungi</taxon>
        <taxon>Dikarya</taxon>
        <taxon>Basidiomycota</taxon>
        <taxon>Agaricomycotina</taxon>
        <taxon>Agaricomycetes</taxon>
        <taxon>Agaricomycetidae</taxon>
        <taxon>Boletales</taxon>
        <taxon>Boletineae</taxon>
        <taxon>Boletaceae</taxon>
        <taxon>Boletoideae</taxon>
        <taxon>Boletus</taxon>
    </lineage>
</organism>
<evidence type="ECO:0000256" key="1">
    <source>
        <dbReference type="SAM" id="MobiDB-lite"/>
    </source>
</evidence>
<dbReference type="Proteomes" id="UP000683000">
    <property type="component" value="Unassembled WGS sequence"/>
</dbReference>
<dbReference type="PANTHER" id="PTHR12834:SF12">
    <property type="entry name" value="SIGNAL RECOGNITION PARTICLE 9 KDA PROTEIN"/>
    <property type="match status" value="1"/>
</dbReference>
<comment type="caution">
    <text evidence="2">The sequence shown here is derived from an EMBL/GenBank/DDBJ whole genome shotgun (WGS) entry which is preliminary data.</text>
</comment>
<sequence length="143" mass="16133">MSNRRERLVTSLVRFARLYRVTQTRYCVKWKSSEGKLVLKITDDTTVCDPCDFSDTVGDFTFHIQCIKFKTYSSLFLNRFESLNFSLMQKMQNRRPDPPPSTATPQSLAVGDSSHPRAASPVPVTQTGTAAGGVKKKKPKKKK</sequence>
<dbReference type="PANTHER" id="PTHR12834">
    <property type="entry name" value="SIGNAL RECOGNITION PARTICLE 9 KDA PROTEIN"/>
    <property type="match status" value="1"/>
</dbReference>
<dbReference type="EMBL" id="JAGFBS010000008">
    <property type="protein sequence ID" value="KAG6377758.1"/>
    <property type="molecule type" value="Genomic_DNA"/>
</dbReference>
<dbReference type="GO" id="GO:0006614">
    <property type="term" value="P:SRP-dependent cotranslational protein targeting to membrane"/>
    <property type="evidence" value="ECO:0007669"/>
    <property type="project" value="InterPro"/>
</dbReference>
<dbReference type="Gene3D" id="3.30.720.10">
    <property type="entry name" value="Signal recognition particle alu RNA binding heterodimer, srp9/1"/>
    <property type="match status" value="1"/>
</dbReference>
<reference evidence="2" key="1">
    <citation type="submission" date="2021-03" db="EMBL/GenBank/DDBJ databases">
        <title>Evolutionary innovations through gain and loss of genes in the ectomycorrhizal Boletales.</title>
        <authorList>
            <person name="Wu G."/>
            <person name="Miyauchi S."/>
            <person name="Morin E."/>
            <person name="Yang Z.-L."/>
            <person name="Xu J."/>
            <person name="Martin F.M."/>
        </authorList>
    </citation>
    <scope>NUCLEOTIDE SEQUENCE</scope>
    <source>
        <strain evidence="2">BR01</strain>
    </source>
</reference>
<name>A0A8I2YVL6_9AGAM</name>
<protein>
    <submittedName>
        <fullName evidence="2">Uncharacterized protein</fullName>
    </submittedName>
</protein>
<evidence type="ECO:0000313" key="2">
    <source>
        <dbReference type="EMBL" id="KAG6377758.1"/>
    </source>
</evidence>
<gene>
    <name evidence="2" type="ORF">JVT61DRAFT_14531</name>
</gene>
<dbReference type="InterPro" id="IPR039914">
    <property type="entry name" value="SRP9-like"/>
</dbReference>
<feature type="compositionally biased region" description="Basic residues" evidence="1">
    <location>
        <begin position="134"/>
        <end position="143"/>
    </location>
</feature>
<dbReference type="GO" id="GO:0008312">
    <property type="term" value="F:7S RNA binding"/>
    <property type="evidence" value="ECO:0007669"/>
    <property type="project" value="InterPro"/>
</dbReference>
<dbReference type="SUPFAM" id="SSF54762">
    <property type="entry name" value="Signal recognition particle alu RNA binding heterodimer, SRP9/14"/>
    <property type="match status" value="1"/>
</dbReference>
<dbReference type="GO" id="GO:0005786">
    <property type="term" value="C:signal recognition particle, endoplasmic reticulum targeting"/>
    <property type="evidence" value="ECO:0007669"/>
    <property type="project" value="TreeGrafter"/>
</dbReference>
<keyword evidence="3" id="KW-1185">Reference proteome</keyword>
<dbReference type="OrthoDB" id="360923at2759"/>
<proteinExistence type="predicted"/>
<dbReference type="InterPro" id="IPR009018">
    <property type="entry name" value="Signal_recog_particle_SRP9/14"/>
</dbReference>